<dbReference type="PANTHER" id="PTHR42943">
    <property type="entry name" value="GLUTATHIONE S-TRANSFERASE KAPPA"/>
    <property type="match status" value="1"/>
</dbReference>
<dbReference type="GO" id="GO:0004602">
    <property type="term" value="F:glutathione peroxidase activity"/>
    <property type="evidence" value="ECO:0007669"/>
    <property type="project" value="TreeGrafter"/>
</dbReference>
<feature type="domain" description="DSBA-like thioredoxin" evidence="7">
    <location>
        <begin position="9"/>
        <end position="213"/>
    </location>
</feature>
<dbReference type="Gene3D" id="3.40.30.10">
    <property type="entry name" value="Glutaredoxin"/>
    <property type="match status" value="1"/>
</dbReference>
<evidence type="ECO:0000259" key="7">
    <source>
        <dbReference type="Pfam" id="PF01323"/>
    </source>
</evidence>
<dbReference type="PANTHER" id="PTHR42943:SF2">
    <property type="entry name" value="GLUTATHIONE S-TRANSFERASE KAPPA 1"/>
    <property type="match status" value="1"/>
</dbReference>
<reference evidence="8 9" key="1">
    <citation type="submission" date="2020-04" db="EMBL/GenBank/DDBJ databases">
        <title>Perkinsus chesapeaki whole genome sequence.</title>
        <authorList>
            <person name="Bogema D.R."/>
        </authorList>
    </citation>
    <scope>NUCLEOTIDE SEQUENCE [LARGE SCALE GENOMIC DNA]</scope>
    <source>
        <strain evidence="8">ATCC PRA-425</strain>
    </source>
</reference>
<evidence type="ECO:0000256" key="2">
    <source>
        <dbReference type="ARBA" id="ARBA00012452"/>
    </source>
</evidence>
<name>A0A7J6MF26_PERCH</name>
<protein>
    <recommendedName>
        <fullName evidence="5">Glutathione S-transferase kappa 1</fullName>
        <ecNumber evidence="2">2.5.1.18</ecNumber>
    </recommendedName>
    <alternativeName>
        <fullName evidence="6">GST class-kappa</fullName>
    </alternativeName>
</protein>
<dbReference type="InterPro" id="IPR001853">
    <property type="entry name" value="DSBA-like_thioredoxin_dom"/>
</dbReference>
<comment type="caution">
    <text evidence="8">The sequence shown here is derived from an EMBL/GenBank/DDBJ whole genome shotgun (WGS) entry which is preliminary data.</text>
</comment>
<dbReference type="EMBL" id="JAAPAO010000156">
    <property type="protein sequence ID" value="KAF4670202.1"/>
    <property type="molecule type" value="Genomic_DNA"/>
</dbReference>
<dbReference type="InterPro" id="IPR036249">
    <property type="entry name" value="Thioredoxin-like_sf"/>
</dbReference>
<dbReference type="SUPFAM" id="SSF52833">
    <property type="entry name" value="Thioredoxin-like"/>
    <property type="match status" value="1"/>
</dbReference>
<dbReference type="GO" id="GO:0005739">
    <property type="term" value="C:mitochondrion"/>
    <property type="evidence" value="ECO:0007669"/>
    <property type="project" value="TreeGrafter"/>
</dbReference>
<gene>
    <name evidence="8" type="ORF">FOL47_002134</name>
</gene>
<evidence type="ECO:0000256" key="5">
    <source>
        <dbReference type="ARBA" id="ARBA00073833"/>
    </source>
</evidence>
<dbReference type="FunFam" id="3.40.30.10:FF:000096">
    <property type="entry name" value="Glutathione S-transferase kappa"/>
    <property type="match status" value="1"/>
</dbReference>
<evidence type="ECO:0000313" key="8">
    <source>
        <dbReference type="EMBL" id="KAF4670202.1"/>
    </source>
</evidence>
<dbReference type="InterPro" id="IPR051924">
    <property type="entry name" value="GST_Kappa/NadH"/>
</dbReference>
<dbReference type="EC" id="2.5.1.18" evidence="2"/>
<dbReference type="Pfam" id="PF01323">
    <property type="entry name" value="DSBA"/>
    <property type="match status" value="1"/>
</dbReference>
<comment type="catalytic activity">
    <reaction evidence="4">
        <text>RX + glutathione = an S-substituted glutathione + a halide anion + H(+)</text>
        <dbReference type="Rhea" id="RHEA:16437"/>
        <dbReference type="ChEBI" id="CHEBI:15378"/>
        <dbReference type="ChEBI" id="CHEBI:16042"/>
        <dbReference type="ChEBI" id="CHEBI:17792"/>
        <dbReference type="ChEBI" id="CHEBI:57925"/>
        <dbReference type="ChEBI" id="CHEBI:90779"/>
        <dbReference type="EC" id="2.5.1.18"/>
    </reaction>
</comment>
<dbReference type="GO" id="GO:0006749">
    <property type="term" value="P:glutathione metabolic process"/>
    <property type="evidence" value="ECO:0007669"/>
    <property type="project" value="TreeGrafter"/>
</dbReference>
<comment type="similarity">
    <text evidence="1">Belongs to the GST superfamily. Kappa family.</text>
</comment>
<evidence type="ECO:0000256" key="4">
    <source>
        <dbReference type="ARBA" id="ARBA00047960"/>
    </source>
</evidence>
<dbReference type="OrthoDB" id="438740at2759"/>
<dbReference type="GO" id="GO:0005777">
    <property type="term" value="C:peroxisome"/>
    <property type="evidence" value="ECO:0007669"/>
    <property type="project" value="TreeGrafter"/>
</dbReference>
<keyword evidence="9" id="KW-1185">Reference proteome</keyword>
<evidence type="ECO:0000256" key="1">
    <source>
        <dbReference type="ARBA" id="ARBA00006494"/>
    </source>
</evidence>
<dbReference type="AlphaFoldDB" id="A0A7J6MF26"/>
<sequence>MVPPGKIKVEFFYDVVSPYTYLAWQTLKQYRTIWDLEVVLRPVFLGGIMKGSGNRPPAVVPNKSIFMMEDLKRAAHMLKVPLLPVPTNFFSQVAGQILQVQRLLAAAPNAEIKEKLTESAFRALWEDRSLRDFQNNFIEINNTFLQKLCKDAGLSTGAGDALIEESKSVGKADLMNSTKEAIEKHHIFGSPSFVVHVCGKVNMFFGGDRVKNLCFHWTTVFSDEYLHFTQPGVNNFFGGLRWRRFASVKPCLSMLSSNFISLWLATGSLSTSKSIRYES</sequence>
<evidence type="ECO:0000256" key="6">
    <source>
        <dbReference type="ARBA" id="ARBA00083519"/>
    </source>
</evidence>
<evidence type="ECO:0000256" key="3">
    <source>
        <dbReference type="ARBA" id="ARBA00022679"/>
    </source>
</evidence>
<accession>A0A7J6MF26</accession>
<dbReference type="GO" id="GO:0004364">
    <property type="term" value="F:glutathione transferase activity"/>
    <property type="evidence" value="ECO:0007669"/>
    <property type="project" value="UniProtKB-EC"/>
</dbReference>
<proteinExistence type="inferred from homology"/>
<dbReference type="Proteomes" id="UP000591131">
    <property type="component" value="Unassembled WGS sequence"/>
</dbReference>
<organism evidence="8 9">
    <name type="scientific">Perkinsus chesapeaki</name>
    <name type="common">Clam parasite</name>
    <name type="synonym">Perkinsus andrewsi</name>
    <dbReference type="NCBI Taxonomy" id="330153"/>
    <lineage>
        <taxon>Eukaryota</taxon>
        <taxon>Sar</taxon>
        <taxon>Alveolata</taxon>
        <taxon>Perkinsozoa</taxon>
        <taxon>Perkinsea</taxon>
        <taxon>Perkinsida</taxon>
        <taxon>Perkinsidae</taxon>
        <taxon>Perkinsus</taxon>
    </lineage>
</organism>
<evidence type="ECO:0000313" key="9">
    <source>
        <dbReference type="Proteomes" id="UP000591131"/>
    </source>
</evidence>
<keyword evidence="3" id="KW-0808">Transferase</keyword>